<dbReference type="NCBIfam" id="TIGR04256">
    <property type="entry name" value="GxxExxY"/>
    <property type="match status" value="1"/>
</dbReference>
<dbReference type="InterPro" id="IPR026350">
    <property type="entry name" value="GxxExxY"/>
</dbReference>
<keyword evidence="2" id="KW-1185">Reference proteome</keyword>
<sequence>MQRDHLNHISSQIIGGAIEVHKELGPGLLESVYAECLAKELRNKGLLVEEQVGLPLIYKGEVLGKNFFLDFLIEKEIIIELKAVEEIHPVHEVQLVTYLKLAGKRLGLLINFNVPVLQKGIYRKVNNF</sequence>
<dbReference type="STRING" id="889453.SAMN03080601_00306"/>
<evidence type="ECO:0000313" key="1">
    <source>
        <dbReference type="EMBL" id="SKB35697.1"/>
    </source>
</evidence>
<evidence type="ECO:0000313" key="2">
    <source>
        <dbReference type="Proteomes" id="UP000191055"/>
    </source>
</evidence>
<dbReference type="EMBL" id="FUYV01000001">
    <property type="protein sequence ID" value="SKB35697.1"/>
    <property type="molecule type" value="Genomic_DNA"/>
</dbReference>
<organism evidence="1 2">
    <name type="scientific">Alkalitalea saponilacus</name>
    <dbReference type="NCBI Taxonomy" id="889453"/>
    <lineage>
        <taxon>Bacteria</taxon>
        <taxon>Pseudomonadati</taxon>
        <taxon>Bacteroidota</taxon>
        <taxon>Bacteroidia</taxon>
        <taxon>Marinilabiliales</taxon>
        <taxon>Marinilabiliaceae</taxon>
        <taxon>Alkalitalea</taxon>
    </lineage>
</organism>
<name>A0A1T5ALL8_9BACT</name>
<dbReference type="Pfam" id="PF13366">
    <property type="entry name" value="PDDEXK_3"/>
    <property type="match status" value="1"/>
</dbReference>
<proteinExistence type="predicted"/>
<reference evidence="2" key="1">
    <citation type="submission" date="2017-02" db="EMBL/GenBank/DDBJ databases">
        <authorList>
            <person name="Varghese N."/>
            <person name="Submissions S."/>
        </authorList>
    </citation>
    <scope>NUCLEOTIDE SEQUENCE [LARGE SCALE GENOMIC DNA]</scope>
    <source>
        <strain evidence="2">DSM 24412</strain>
    </source>
</reference>
<dbReference type="RefSeq" id="WP_079556080.1">
    <property type="nucleotide sequence ID" value="NZ_CP021904.1"/>
</dbReference>
<gene>
    <name evidence="1" type="ORF">SAMN03080601_00306</name>
</gene>
<accession>A0A1T5ALL8</accession>
<dbReference type="Proteomes" id="UP000191055">
    <property type="component" value="Unassembled WGS sequence"/>
</dbReference>
<dbReference type="OrthoDB" id="1119698at2"/>
<dbReference type="AlphaFoldDB" id="A0A1T5ALL8"/>
<protein>
    <submittedName>
        <fullName evidence="1">GxxExxY protein</fullName>
    </submittedName>
</protein>
<dbReference type="KEGG" id="asx:CDL62_05670"/>